<keyword evidence="1" id="KW-0472">Membrane</keyword>
<evidence type="ECO:0000313" key="3">
    <source>
        <dbReference type="Proteomes" id="UP000717634"/>
    </source>
</evidence>
<organism evidence="2 3">
    <name type="scientific">Hymenobacter artigasi</name>
    <dbReference type="NCBI Taxonomy" id="2719616"/>
    <lineage>
        <taxon>Bacteria</taxon>
        <taxon>Pseudomonadati</taxon>
        <taxon>Bacteroidota</taxon>
        <taxon>Cytophagia</taxon>
        <taxon>Cytophagales</taxon>
        <taxon>Hymenobacteraceae</taxon>
        <taxon>Hymenobacter</taxon>
    </lineage>
</organism>
<dbReference type="Proteomes" id="UP000717634">
    <property type="component" value="Unassembled WGS sequence"/>
</dbReference>
<feature type="transmembrane region" description="Helical" evidence="1">
    <location>
        <begin position="97"/>
        <end position="116"/>
    </location>
</feature>
<accession>A0ABX1HNM2</accession>
<reference evidence="2 3" key="1">
    <citation type="submission" date="2020-03" db="EMBL/GenBank/DDBJ databases">
        <title>Genomic Encyclopedia of Type Strains, Phase IV (KMG-V): Genome sequencing to study the core and pangenomes of soil and plant-associated prokaryotes.</title>
        <authorList>
            <person name="Whitman W."/>
        </authorList>
    </citation>
    <scope>NUCLEOTIDE SEQUENCE [LARGE SCALE GENOMIC DNA]</scope>
    <source>
        <strain evidence="2 3">1B</strain>
    </source>
</reference>
<feature type="transmembrane region" description="Helical" evidence="1">
    <location>
        <begin position="23"/>
        <end position="44"/>
    </location>
</feature>
<protein>
    <submittedName>
        <fullName evidence="2">Uncharacterized protein</fullName>
    </submittedName>
</protein>
<dbReference type="EMBL" id="JAAVTK010000024">
    <property type="protein sequence ID" value="NKI91863.1"/>
    <property type="molecule type" value="Genomic_DNA"/>
</dbReference>
<proteinExistence type="predicted"/>
<keyword evidence="1" id="KW-0812">Transmembrane</keyword>
<comment type="caution">
    <text evidence="2">The sequence shown here is derived from an EMBL/GenBank/DDBJ whole genome shotgun (WGS) entry which is preliminary data.</text>
</comment>
<feature type="transmembrane region" description="Helical" evidence="1">
    <location>
        <begin position="56"/>
        <end position="77"/>
    </location>
</feature>
<keyword evidence="1" id="KW-1133">Transmembrane helix</keyword>
<evidence type="ECO:0000256" key="1">
    <source>
        <dbReference type="SAM" id="Phobius"/>
    </source>
</evidence>
<dbReference type="RefSeq" id="WP_168675408.1">
    <property type="nucleotide sequence ID" value="NZ_JAAVTK010000024.1"/>
</dbReference>
<gene>
    <name evidence="2" type="ORF">HBN54_004486</name>
</gene>
<sequence>MATVIKFDLVATVLVGAVTRLPMAVMVSLVFFRPLVLFLAFGSVLRLTTPFAAPSVARFAGACALFYLLLPLCLWALKPGAGSLFAVYRSPHTHADLFAVVCLPFLLACGISVYRASLRSHPTPERNA</sequence>
<keyword evidence="3" id="KW-1185">Reference proteome</keyword>
<name>A0ABX1HNM2_9BACT</name>
<evidence type="ECO:0000313" key="2">
    <source>
        <dbReference type="EMBL" id="NKI91863.1"/>
    </source>
</evidence>